<dbReference type="EMBL" id="QLNT01000009">
    <property type="protein sequence ID" value="KAF3072185.1"/>
    <property type="molecule type" value="Genomic_DNA"/>
</dbReference>
<evidence type="ECO:0000313" key="2">
    <source>
        <dbReference type="Proteomes" id="UP000801864"/>
    </source>
</evidence>
<comment type="caution">
    <text evidence="1">The sequence shown here is derived from an EMBL/GenBank/DDBJ whole genome shotgun (WGS) entry which is preliminary data.</text>
</comment>
<dbReference type="Proteomes" id="UP000801864">
    <property type="component" value="Unassembled WGS sequence"/>
</dbReference>
<keyword evidence="2" id="KW-1185">Reference proteome</keyword>
<protein>
    <submittedName>
        <fullName evidence="1">Uncharacterized protein</fullName>
    </submittedName>
</protein>
<evidence type="ECO:0000313" key="1">
    <source>
        <dbReference type="EMBL" id="KAF3072185.1"/>
    </source>
</evidence>
<gene>
    <name evidence="1" type="ORF">CFAM422_005889</name>
</gene>
<name>A0A9P4XGP7_9HYPO</name>
<organism evidence="1 2">
    <name type="scientific">Trichoderma lentiforme</name>
    <dbReference type="NCBI Taxonomy" id="1567552"/>
    <lineage>
        <taxon>Eukaryota</taxon>
        <taxon>Fungi</taxon>
        <taxon>Dikarya</taxon>
        <taxon>Ascomycota</taxon>
        <taxon>Pezizomycotina</taxon>
        <taxon>Sordariomycetes</taxon>
        <taxon>Hypocreomycetidae</taxon>
        <taxon>Hypocreales</taxon>
        <taxon>Hypocreaceae</taxon>
        <taxon>Trichoderma</taxon>
    </lineage>
</organism>
<accession>A0A9P4XGP7</accession>
<dbReference type="AlphaFoldDB" id="A0A9P4XGP7"/>
<sequence length="198" mass="22284">MAPGEYIDLRNVEGLNKGLHPKGLQIGVSWPISAQQRQLQAKLKDWSLSHSTPDKELLGPLGLHNDPIVRRILVRLPTKFKAPALQGTPLFFFFYDAANHMALSMGVGGGVAAWGLVREPPKKCQFTAGEMICLNFSKYRKWLVDYLSRLTRCRALIGPWEDGLGPLSSPNHSRVGIQVVNDILFFRTQLNWMPRPRL</sequence>
<reference evidence="1 2" key="1">
    <citation type="submission" date="2018-06" db="EMBL/GenBank/DDBJ databases">
        <title>Genome analysis of cellulolytic fungus Trichoderma lentiforme CFAM-422.</title>
        <authorList>
            <person name="Steindorff A.S."/>
            <person name="Formighieri E.F."/>
            <person name="Midorikawa G.E.O."/>
            <person name="Tamietti M.S."/>
            <person name="Ramos E.Z."/>
            <person name="Silva A.S."/>
            <person name="Bon E.P.S."/>
            <person name="Mendes T.D."/>
            <person name="Damaso M.C.T."/>
            <person name="Favaro L.C.L."/>
        </authorList>
    </citation>
    <scope>NUCLEOTIDE SEQUENCE [LARGE SCALE GENOMIC DNA]</scope>
    <source>
        <strain evidence="1 2">CFAM-422</strain>
    </source>
</reference>
<proteinExistence type="predicted"/>